<organism evidence="1 2">
    <name type="scientific">Paenibacillus mesotrionivorans</name>
    <dbReference type="NCBI Taxonomy" id="3160968"/>
    <lineage>
        <taxon>Bacteria</taxon>
        <taxon>Bacillati</taxon>
        <taxon>Bacillota</taxon>
        <taxon>Bacilli</taxon>
        <taxon>Bacillales</taxon>
        <taxon>Paenibacillaceae</taxon>
        <taxon>Paenibacillus</taxon>
    </lineage>
</organism>
<accession>A0ACC7NSX9</accession>
<dbReference type="EMBL" id="JBJURJ010000002">
    <property type="protein sequence ID" value="MFM9327427.1"/>
    <property type="molecule type" value="Genomic_DNA"/>
</dbReference>
<keyword evidence="2" id="KW-1185">Reference proteome</keyword>
<name>A0ACC7NSX9_9BACL</name>
<protein>
    <submittedName>
        <fullName evidence="1">Dehydrogenase</fullName>
    </submittedName>
</protein>
<sequence length="106" mass="12440">MQTNPMRNAKHEKPLPTARQIRRSCQKELYRTIKRLKTYIAPEPLKQAEELYFKKVALNLLWIVENGSNRKALADWWEKEVSPSIAPLWNVGEEELNRAFRDSFGG</sequence>
<evidence type="ECO:0000313" key="2">
    <source>
        <dbReference type="Proteomes" id="UP001631969"/>
    </source>
</evidence>
<comment type="caution">
    <text evidence="1">The sequence shown here is derived from an EMBL/GenBank/DDBJ whole genome shotgun (WGS) entry which is preliminary data.</text>
</comment>
<reference evidence="1" key="1">
    <citation type="submission" date="2024-12" db="EMBL/GenBank/DDBJ databases">
        <authorList>
            <person name="Wu N."/>
        </authorList>
    </citation>
    <scope>NUCLEOTIDE SEQUENCE</scope>
    <source>
        <strain evidence="1">P15</strain>
    </source>
</reference>
<dbReference type="Proteomes" id="UP001631969">
    <property type="component" value="Unassembled WGS sequence"/>
</dbReference>
<evidence type="ECO:0000313" key="1">
    <source>
        <dbReference type="EMBL" id="MFM9327427.1"/>
    </source>
</evidence>
<gene>
    <name evidence="1" type="ORF">ACI1P1_03845</name>
</gene>
<proteinExistence type="predicted"/>